<evidence type="ECO:0000256" key="4">
    <source>
        <dbReference type="ARBA" id="ARBA00022723"/>
    </source>
</evidence>
<feature type="compositionally biased region" description="Polar residues" evidence="10">
    <location>
        <begin position="522"/>
        <end position="539"/>
    </location>
</feature>
<dbReference type="GO" id="GO:0000785">
    <property type="term" value="C:chromatin"/>
    <property type="evidence" value="ECO:0007669"/>
    <property type="project" value="TreeGrafter"/>
</dbReference>
<dbReference type="EMBL" id="ML977311">
    <property type="protein sequence ID" value="KAF2121915.1"/>
    <property type="molecule type" value="Genomic_DNA"/>
</dbReference>
<feature type="compositionally biased region" description="Basic and acidic residues" evidence="10">
    <location>
        <begin position="974"/>
        <end position="991"/>
    </location>
</feature>
<dbReference type="GO" id="GO:0005634">
    <property type="term" value="C:nucleus"/>
    <property type="evidence" value="ECO:0007669"/>
    <property type="project" value="UniProtKB-SubCell"/>
</dbReference>
<dbReference type="OrthoDB" id="428854at2759"/>
<evidence type="ECO:0000259" key="11">
    <source>
        <dbReference type="Pfam" id="PF13878"/>
    </source>
</evidence>
<feature type="compositionally biased region" description="Basic and acidic residues" evidence="10">
    <location>
        <begin position="41"/>
        <end position="50"/>
    </location>
</feature>
<feature type="compositionally biased region" description="Polar residues" evidence="10">
    <location>
        <begin position="873"/>
        <end position="890"/>
    </location>
</feature>
<keyword evidence="14" id="KW-1185">Reference proteome</keyword>
<evidence type="ECO:0000313" key="13">
    <source>
        <dbReference type="EMBL" id="KAF2121915.1"/>
    </source>
</evidence>
<feature type="compositionally biased region" description="Low complexity" evidence="10">
    <location>
        <begin position="810"/>
        <end position="822"/>
    </location>
</feature>
<dbReference type="InterPro" id="IPR028009">
    <property type="entry name" value="ESCO_Acetyltransf_dom"/>
</dbReference>
<evidence type="ECO:0000256" key="1">
    <source>
        <dbReference type="ARBA" id="ARBA00004123"/>
    </source>
</evidence>
<feature type="compositionally biased region" description="Basic and acidic residues" evidence="10">
    <location>
        <begin position="571"/>
        <end position="591"/>
    </location>
</feature>
<feature type="compositionally biased region" description="Polar residues" evidence="10">
    <location>
        <begin position="823"/>
        <end position="837"/>
    </location>
</feature>
<keyword evidence="8" id="KW-0131">Cell cycle</keyword>
<evidence type="ECO:0000256" key="9">
    <source>
        <dbReference type="ARBA" id="ARBA00023315"/>
    </source>
</evidence>
<dbReference type="Proteomes" id="UP000799770">
    <property type="component" value="Unassembled WGS sequence"/>
</dbReference>
<feature type="compositionally biased region" description="Low complexity" evidence="10">
    <location>
        <begin position="644"/>
        <end position="658"/>
    </location>
</feature>
<evidence type="ECO:0000256" key="2">
    <source>
        <dbReference type="ARBA" id="ARBA00005816"/>
    </source>
</evidence>
<reference evidence="13" key="1">
    <citation type="journal article" date="2020" name="Stud. Mycol.">
        <title>101 Dothideomycetes genomes: a test case for predicting lifestyles and emergence of pathogens.</title>
        <authorList>
            <person name="Haridas S."/>
            <person name="Albert R."/>
            <person name="Binder M."/>
            <person name="Bloem J."/>
            <person name="Labutti K."/>
            <person name="Salamov A."/>
            <person name="Andreopoulos B."/>
            <person name="Baker S."/>
            <person name="Barry K."/>
            <person name="Bills G."/>
            <person name="Bluhm B."/>
            <person name="Cannon C."/>
            <person name="Castanera R."/>
            <person name="Culley D."/>
            <person name="Daum C."/>
            <person name="Ezra D."/>
            <person name="Gonzalez J."/>
            <person name="Henrissat B."/>
            <person name="Kuo A."/>
            <person name="Liang C."/>
            <person name="Lipzen A."/>
            <person name="Lutzoni F."/>
            <person name="Magnuson J."/>
            <person name="Mondo S."/>
            <person name="Nolan M."/>
            <person name="Ohm R."/>
            <person name="Pangilinan J."/>
            <person name="Park H.-J."/>
            <person name="Ramirez L."/>
            <person name="Alfaro M."/>
            <person name="Sun H."/>
            <person name="Tritt A."/>
            <person name="Yoshinaga Y."/>
            <person name="Zwiers L.-H."/>
            <person name="Turgeon B."/>
            <person name="Goodwin S."/>
            <person name="Spatafora J."/>
            <person name="Crous P."/>
            <person name="Grigoriev I."/>
        </authorList>
    </citation>
    <scope>NUCLEOTIDE SEQUENCE</scope>
    <source>
        <strain evidence="13">CBS 627.86</strain>
    </source>
</reference>
<protein>
    <recommendedName>
        <fullName evidence="15">ESCO1/2 acetyl-transferase-domain-containing protein</fullName>
    </recommendedName>
</protein>
<dbReference type="AlphaFoldDB" id="A0A6A5ZS39"/>
<evidence type="ECO:0008006" key="15">
    <source>
        <dbReference type="Google" id="ProtNLM"/>
    </source>
</evidence>
<evidence type="ECO:0000256" key="10">
    <source>
        <dbReference type="SAM" id="MobiDB-lite"/>
    </source>
</evidence>
<feature type="compositionally biased region" description="Low complexity" evidence="10">
    <location>
        <begin position="62"/>
        <end position="76"/>
    </location>
</feature>
<feature type="compositionally biased region" description="Low complexity" evidence="10">
    <location>
        <begin position="781"/>
        <end position="794"/>
    </location>
</feature>
<evidence type="ECO:0000256" key="8">
    <source>
        <dbReference type="ARBA" id="ARBA00023306"/>
    </source>
</evidence>
<feature type="compositionally biased region" description="Polar residues" evidence="10">
    <location>
        <begin position="550"/>
        <end position="565"/>
    </location>
</feature>
<accession>A0A6A5ZS39</accession>
<feature type="compositionally biased region" description="Polar residues" evidence="10">
    <location>
        <begin position="715"/>
        <end position="729"/>
    </location>
</feature>
<proteinExistence type="inferred from homology"/>
<gene>
    <name evidence="13" type="ORF">BDV96DRAFT_593868</name>
</gene>
<feature type="compositionally biased region" description="Polar residues" evidence="10">
    <location>
        <begin position="91"/>
        <end position="100"/>
    </location>
</feature>
<feature type="compositionally biased region" description="Basic and acidic residues" evidence="10">
    <location>
        <begin position="770"/>
        <end position="780"/>
    </location>
</feature>
<dbReference type="GO" id="GO:0008270">
    <property type="term" value="F:zinc ion binding"/>
    <property type="evidence" value="ECO:0007669"/>
    <property type="project" value="UniProtKB-KW"/>
</dbReference>
<dbReference type="Pfam" id="PF13880">
    <property type="entry name" value="Acetyltransf_13"/>
    <property type="match status" value="1"/>
</dbReference>
<keyword evidence="9" id="KW-0012">Acyltransferase</keyword>
<dbReference type="PANTHER" id="PTHR45884:SF2">
    <property type="entry name" value="N-ACETYLTRANSFERASE ECO"/>
    <property type="match status" value="1"/>
</dbReference>
<dbReference type="GO" id="GO:0007064">
    <property type="term" value="P:mitotic sister chromatid cohesion"/>
    <property type="evidence" value="ECO:0007669"/>
    <property type="project" value="TreeGrafter"/>
</dbReference>
<organism evidence="13 14">
    <name type="scientific">Lophiotrema nucula</name>
    <dbReference type="NCBI Taxonomy" id="690887"/>
    <lineage>
        <taxon>Eukaryota</taxon>
        <taxon>Fungi</taxon>
        <taxon>Dikarya</taxon>
        <taxon>Ascomycota</taxon>
        <taxon>Pezizomycotina</taxon>
        <taxon>Dothideomycetes</taxon>
        <taxon>Pleosporomycetidae</taxon>
        <taxon>Pleosporales</taxon>
        <taxon>Lophiotremataceae</taxon>
        <taxon>Lophiotrema</taxon>
    </lineage>
</organism>
<evidence type="ECO:0000256" key="7">
    <source>
        <dbReference type="ARBA" id="ARBA00023242"/>
    </source>
</evidence>
<feature type="compositionally biased region" description="Basic and acidic residues" evidence="10">
    <location>
        <begin position="1009"/>
        <end position="1028"/>
    </location>
</feature>
<name>A0A6A5ZS39_9PLEO</name>
<dbReference type="GO" id="GO:0061733">
    <property type="term" value="F:protein-lysine-acetyltransferase activity"/>
    <property type="evidence" value="ECO:0007669"/>
    <property type="project" value="TreeGrafter"/>
</dbReference>
<keyword evidence="3" id="KW-0808">Transferase</keyword>
<dbReference type="InterPro" id="IPR028005">
    <property type="entry name" value="AcTrfase_ESCO_Znf_dom"/>
</dbReference>
<keyword evidence="7" id="KW-0539">Nucleus</keyword>
<feature type="compositionally biased region" description="Polar residues" evidence="10">
    <location>
        <begin position="919"/>
        <end position="939"/>
    </location>
</feature>
<evidence type="ECO:0000256" key="6">
    <source>
        <dbReference type="ARBA" id="ARBA00022833"/>
    </source>
</evidence>
<evidence type="ECO:0000256" key="3">
    <source>
        <dbReference type="ARBA" id="ARBA00022679"/>
    </source>
</evidence>
<feature type="region of interest" description="Disordered" evidence="10">
    <location>
        <begin position="121"/>
        <end position="141"/>
    </location>
</feature>
<dbReference type="Pfam" id="PF13878">
    <property type="entry name" value="zf-C2H2_3"/>
    <property type="match status" value="1"/>
</dbReference>
<feature type="compositionally biased region" description="Basic and acidic residues" evidence="10">
    <location>
        <begin position="479"/>
        <end position="492"/>
    </location>
</feature>
<keyword evidence="5" id="KW-0863">Zinc-finger</keyword>
<feature type="domain" description="N-acetyltransferase ESCO zinc-finger" evidence="11">
    <location>
        <begin position="146"/>
        <end position="183"/>
    </location>
</feature>
<feature type="region of interest" description="Disordered" evidence="10">
    <location>
        <begin position="461"/>
        <end position="1040"/>
    </location>
</feature>
<keyword evidence="4" id="KW-0479">Metal-binding</keyword>
<keyword evidence="6" id="KW-0862">Zinc</keyword>
<feature type="domain" description="N-acetyltransferase ESCO acetyl-transferase" evidence="12">
    <location>
        <begin position="339"/>
        <end position="405"/>
    </location>
</feature>
<comment type="subcellular location">
    <subcellularLocation>
        <location evidence="1">Nucleus</location>
    </subcellularLocation>
</comment>
<comment type="similarity">
    <text evidence="2">Belongs to the acetyltransferase family. ECO subfamily.</text>
</comment>
<dbReference type="PANTHER" id="PTHR45884">
    <property type="entry name" value="N-ACETYLTRANSFERASE ECO"/>
    <property type="match status" value="1"/>
</dbReference>
<evidence type="ECO:0000259" key="12">
    <source>
        <dbReference type="Pfam" id="PF13880"/>
    </source>
</evidence>
<feature type="region of interest" description="Disordered" evidence="10">
    <location>
        <begin position="1"/>
        <end position="108"/>
    </location>
</feature>
<sequence>MLSRKPLRTYSRQRKPSLPDQEPPTKRRRVDTPEPPTRSIATREKDEQKFPMRKRSSSPVCAASTMTTSSPAPSEPLFSDARLKSTPPSSPAQEPQSHSLQPRRPVFSFLKRKPVTKTEAKEALSERSNNVPTAAPAAHKKKRMVQMQLDLVAEMRKTCKTCGMEYIPSNTEDATVHRKFHAMNIGGIDFSRALVERIRQNQVWAGGDGSFISVVGRKDAMALRNKANEVLKVVNSELGAAPTPNEALWGQVDVKLSKNTQAREGTSKPGATGKQTCATGDRHKVYLYVRGQKCVGACLAERIQEAYTVLDQDNASEEAGQLPANTESSSISVNDTTAPAILGISRIWTSNLHRNHGIATKLLDSACSDFLYGMTIEKPMVAFSQPTESGGQLARKWFGRRAGWLLFNMSGNPFRMSQYQPQQSVAAAPPTSFSFIDADSSRAEQPALEIDTVNIAPAPAKTKKTVRIESPASSPPHPAFHDADDTLAERIGRGKQPGSSPILPAAPSDPYSSRVGQGGFYNPTNSGEDAYRSQSVTGSTKKDPEVWDGVQSSSGAPVNPFSRTLATIEPQGRERVELEHTVGQGRDRPASEKQGSASTKAMDVEGFKRLLMTGINPSSSAASSQPSTATAPAPTPAVPPIFESSSSTDTSSISRQSIFEPVQEPHVETPRTSYEMAPSDDDEQISLMGETKKAEKKKAPPPAPKHRHGKLVSARTPQTVSFSDFSTPSFIPPIEATSPSSSRNRTDSDLNKPLPPPPTLAPAAHITSQLDDRPSLEAKASESSSLSDTPLPQKKQPPPVPLARRQSQLRSSTTGNRSRSNSALTTSSQLSVESSLLTPGLVSEVTSNPQGHKSPPPPPPPSRRHGAALAGISTPSANSSTTELPSTASGRRSDVTPPDPPSSRRPTFSSPPSSPAPAQATNLNRATSVNSRSVSNESATVAPPPPPPPRRRQSGRTSLDERRPYNPSNTSPTESRRTSSENKRSSLEGKRRTSVASESSLRYEYAPASEHEQALYSPKEELTEEPRSLEPIASNNSNILDDMEKFQREIDALRDKYRSTS</sequence>
<feature type="compositionally biased region" description="Basic residues" evidence="10">
    <location>
        <begin position="1"/>
        <end position="15"/>
    </location>
</feature>
<evidence type="ECO:0000313" key="14">
    <source>
        <dbReference type="Proteomes" id="UP000799770"/>
    </source>
</evidence>
<feature type="compositionally biased region" description="Low complexity" evidence="10">
    <location>
        <begin position="617"/>
        <end position="632"/>
    </location>
</feature>
<evidence type="ECO:0000256" key="5">
    <source>
        <dbReference type="ARBA" id="ARBA00022771"/>
    </source>
</evidence>